<reference evidence="2" key="1">
    <citation type="submission" date="2017-06" db="EMBL/GenBank/DDBJ databases">
        <title>Genome analysis of Fimbriiglobus ruber SP5, the first member of the order Planctomycetales with confirmed chitinolytic capability.</title>
        <authorList>
            <person name="Ravin N.V."/>
            <person name="Rakitin A.L."/>
            <person name="Ivanova A.A."/>
            <person name="Beletsky A.V."/>
            <person name="Kulichevskaya I.S."/>
            <person name="Mardanov A.V."/>
            <person name="Dedysh S.N."/>
        </authorList>
    </citation>
    <scope>NUCLEOTIDE SEQUENCE [LARGE SCALE GENOMIC DNA]</scope>
    <source>
        <strain evidence="2">SP5</strain>
    </source>
</reference>
<name>A0A225D297_9BACT</name>
<protein>
    <submittedName>
        <fullName evidence="1">Uncharacterized protein</fullName>
    </submittedName>
</protein>
<proteinExistence type="predicted"/>
<dbReference type="AlphaFoldDB" id="A0A225D297"/>
<dbReference type="RefSeq" id="WP_143393964.1">
    <property type="nucleotide sequence ID" value="NZ_NIDE01000019.1"/>
</dbReference>
<sequence length="79" mass="8670">MVEEEGPIRSGIRLSDRSADAVPSLEAEERSRTFYGLDSRVLIFSVDPISEAERWDLVIHCAGVNSVGWEMVGTASQST</sequence>
<gene>
    <name evidence="1" type="ORF">FRUB_09905</name>
</gene>
<accession>A0A225D297</accession>
<dbReference type="EMBL" id="NIDE01000019">
    <property type="protein sequence ID" value="OWK35063.1"/>
    <property type="molecule type" value="Genomic_DNA"/>
</dbReference>
<comment type="caution">
    <text evidence="1">The sequence shown here is derived from an EMBL/GenBank/DDBJ whole genome shotgun (WGS) entry which is preliminary data.</text>
</comment>
<evidence type="ECO:0000313" key="2">
    <source>
        <dbReference type="Proteomes" id="UP000214646"/>
    </source>
</evidence>
<organism evidence="1 2">
    <name type="scientific">Fimbriiglobus ruber</name>
    <dbReference type="NCBI Taxonomy" id="1908690"/>
    <lineage>
        <taxon>Bacteria</taxon>
        <taxon>Pseudomonadati</taxon>
        <taxon>Planctomycetota</taxon>
        <taxon>Planctomycetia</taxon>
        <taxon>Gemmatales</taxon>
        <taxon>Gemmataceae</taxon>
        <taxon>Fimbriiglobus</taxon>
    </lineage>
</organism>
<keyword evidence="2" id="KW-1185">Reference proteome</keyword>
<dbReference type="Proteomes" id="UP000214646">
    <property type="component" value="Unassembled WGS sequence"/>
</dbReference>
<evidence type="ECO:0000313" key="1">
    <source>
        <dbReference type="EMBL" id="OWK35063.1"/>
    </source>
</evidence>